<dbReference type="InterPro" id="IPR032675">
    <property type="entry name" value="LRR_dom_sf"/>
</dbReference>
<evidence type="ECO:0000256" key="16">
    <source>
        <dbReference type="ARBA" id="ARBA00022777"/>
    </source>
</evidence>
<dbReference type="Gramene" id="OPUNC06G21810.1">
    <property type="protein sequence ID" value="OPUNC06G21810.1"/>
    <property type="gene ID" value="OPUNC06G21810"/>
</dbReference>
<dbReference type="InterPro" id="IPR051809">
    <property type="entry name" value="Plant_receptor-like_S/T_kinase"/>
</dbReference>
<dbReference type="Proteomes" id="UP000026962">
    <property type="component" value="Chromosome 6"/>
</dbReference>
<comment type="catalytic activity">
    <reaction evidence="23">
        <text>L-threonyl-[protein] + ATP = O-phospho-L-threonyl-[protein] + ADP + H(+)</text>
        <dbReference type="Rhea" id="RHEA:46608"/>
        <dbReference type="Rhea" id="RHEA-COMP:11060"/>
        <dbReference type="Rhea" id="RHEA-COMP:11605"/>
        <dbReference type="ChEBI" id="CHEBI:15378"/>
        <dbReference type="ChEBI" id="CHEBI:30013"/>
        <dbReference type="ChEBI" id="CHEBI:30616"/>
        <dbReference type="ChEBI" id="CHEBI:61977"/>
        <dbReference type="ChEBI" id="CHEBI:456216"/>
        <dbReference type="EC" id="2.7.11.1"/>
    </reaction>
</comment>
<reference evidence="32" key="1">
    <citation type="submission" date="2015-04" db="UniProtKB">
        <authorList>
            <consortium name="EnsemblPlants"/>
        </authorList>
    </citation>
    <scope>IDENTIFICATION</scope>
</reference>
<evidence type="ECO:0000256" key="13">
    <source>
        <dbReference type="ARBA" id="ARBA00022729"/>
    </source>
</evidence>
<dbReference type="GO" id="GO:0005789">
    <property type="term" value="C:endoplasmic reticulum membrane"/>
    <property type="evidence" value="ECO:0007669"/>
    <property type="project" value="UniProtKB-SubCell"/>
</dbReference>
<dbReference type="InterPro" id="IPR003591">
    <property type="entry name" value="Leu-rich_rpt_typical-subtyp"/>
</dbReference>
<keyword evidence="22" id="KW-0325">Glycoprotein</keyword>
<keyword evidence="9" id="KW-0597">Phosphoprotein</keyword>
<evidence type="ECO:0000256" key="22">
    <source>
        <dbReference type="ARBA" id="ARBA00023180"/>
    </source>
</evidence>
<dbReference type="PANTHER" id="PTHR27008">
    <property type="entry name" value="OS04G0122200 PROTEIN"/>
    <property type="match status" value="1"/>
</dbReference>
<keyword evidence="10" id="KW-0433">Leucine-rich repeat</keyword>
<evidence type="ECO:0000256" key="21">
    <source>
        <dbReference type="ARBA" id="ARBA00023170"/>
    </source>
</evidence>
<dbReference type="SUPFAM" id="SSF56112">
    <property type="entry name" value="Protein kinase-like (PK-like)"/>
    <property type="match status" value="1"/>
</dbReference>
<keyword evidence="15 28" id="KW-0547">Nucleotide-binding</keyword>
<evidence type="ECO:0000256" key="30">
    <source>
        <dbReference type="SAM" id="SignalP"/>
    </source>
</evidence>
<dbReference type="OMA" id="MFAALRW"/>
<evidence type="ECO:0000256" key="28">
    <source>
        <dbReference type="PROSITE-ProRule" id="PRU10141"/>
    </source>
</evidence>
<dbReference type="InterPro" id="IPR001245">
    <property type="entry name" value="Ser-Thr/Tyr_kinase_cat_dom"/>
</dbReference>
<proteinExistence type="inferred from homology"/>
<evidence type="ECO:0000256" key="6">
    <source>
        <dbReference type="ARBA" id="ARBA00012513"/>
    </source>
</evidence>
<evidence type="ECO:0000256" key="26">
    <source>
        <dbReference type="ARBA" id="ARBA00056628"/>
    </source>
</evidence>
<name>A0A0E0LEF9_ORYPU</name>
<evidence type="ECO:0000256" key="4">
    <source>
        <dbReference type="ARBA" id="ARBA00004389"/>
    </source>
</evidence>
<keyword evidence="16" id="KW-0418">Kinase</keyword>
<keyword evidence="18 28" id="KW-0067">ATP-binding</keyword>
<evidence type="ECO:0000256" key="5">
    <source>
        <dbReference type="ARBA" id="ARBA00008684"/>
    </source>
</evidence>
<comment type="function">
    <text evidence="26">The processed protein kinase Xa21 chain released by protein cleavage after X.oryzae pv. oryzae protein Ax21 detection translocates into the nucleus where it can bind and regulate WRKY62, a transcription factor. Confers resistance to the bacterial pathogen X.oryzae pv. oryzae (Xoo).</text>
</comment>
<keyword evidence="33" id="KW-1185">Reference proteome</keyword>
<dbReference type="InterPro" id="IPR001611">
    <property type="entry name" value="Leu-rich_rpt"/>
</dbReference>
<dbReference type="HOGENOM" id="CLU_000288_22_0_1"/>
<dbReference type="InterPro" id="IPR017441">
    <property type="entry name" value="Protein_kinase_ATP_BS"/>
</dbReference>
<evidence type="ECO:0000256" key="14">
    <source>
        <dbReference type="ARBA" id="ARBA00022737"/>
    </source>
</evidence>
<dbReference type="Pfam" id="PF07714">
    <property type="entry name" value="PK_Tyr_Ser-Thr"/>
    <property type="match status" value="1"/>
</dbReference>
<protein>
    <recommendedName>
        <fullName evidence="27">Receptor kinase-like protein Xa21</fullName>
        <ecNumber evidence="6">2.7.11.1</ecNumber>
    </recommendedName>
</protein>
<feature type="transmembrane region" description="Helical" evidence="29">
    <location>
        <begin position="665"/>
        <end position="687"/>
    </location>
</feature>
<evidence type="ECO:0000256" key="12">
    <source>
        <dbReference type="ARBA" id="ARBA00022692"/>
    </source>
</evidence>
<dbReference type="GO" id="GO:0009791">
    <property type="term" value="P:post-embryonic development"/>
    <property type="evidence" value="ECO:0007669"/>
    <property type="project" value="UniProtKB-ARBA"/>
</dbReference>
<evidence type="ECO:0000256" key="15">
    <source>
        <dbReference type="ARBA" id="ARBA00022741"/>
    </source>
</evidence>
<dbReference type="InterPro" id="IPR000719">
    <property type="entry name" value="Prot_kinase_dom"/>
</dbReference>
<feature type="signal peptide" evidence="30">
    <location>
        <begin position="1"/>
        <end position="21"/>
    </location>
</feature>
<evidence type="ECO:0000256" key="20">
    <source>
        <dbReference type="ARBA" id="ARBA00023136"/>
    </source>
</evidence>
<dbReference type="PROSITE" id="PS00108">
    <property type="entry name" value="PROTEIN_KINASE_ST"/>
    <property type="match status" value="1"/>
</dbReference>
<comment type="similarity">
    <text evidence="5">Belongs to the protein kinase superfamily. Ser/Thr protein kinase family.</text>
</comment>
<sequence length="1059" mass="112301">MATPVGVAPVLLLLLLPLAAAATAADSDRDALMAFKARVTSDPTGVLRSWNETVHFCRWAGVNCTAGRVTSLDVSMSRLAGELSPAVANLTQLEVLNLTSNAFSGSIPDGLGRLRRMGYLSLCDNAFTGEIPDSLRNCTALAVAYLNNNNLVGGVPRWLGALPNLTVLRLSHNSLSGRIPPSLANLTKIFRLELDQNLLEGSIPDGLSRLPALGMLALSQNRLAGEIPPGFFNMTSLRGLALANNAFRGELPGDAGARTPNLQYLFLGGNLLAGPITASLSNATTLLYLSLANNSFAGQVPTEIGTLCPLSLELSNNQLTATDAGGGGWEFLDNLTNCSTLAEIFLDGNKFAGTMPSSVVRLSSQLETLNLAGNRISGVIPPEIVNLVGLQTLSLQSNLLAGAIPEVIGKLKNLRELLLEQNDLAGPVPSAIGDLTQLLKLDLSGNSLNGSIPPSLGNLHQLTLLNLSGNELTGHVPRELFTLSSLSLLMDLSDNQLDGPIPPDVGQLTKLAFMALSGNCFSGEVPAELGSCQSLEFLDLARNVFVGSIPTSLSRLKGLRRLNLTGNMLSGSIPPELGGMPGLQELYLSRNDLSGGIPASLETMSSLMELDLSYNRLDGQVPVHGVFANTTGFRMAGNTALCGGAAQLRLPPCPAPANSTRHAHLFLKIVLPVIVVALCIAVMFAALRWRHKIRNSRTGNPAARSMLNGNYYPRITYAELAKATDDFADANLVGAGKYGSVYRGTLSLKTKGAFAREDAVVAVKVLDLRQVGASKTFMAECEALRSVKHRNLINIVTCCSSIDMEGNEFRALVFDFMPNYSLDRWLHRVKHTVPGKWCGGGGLGVIQRLNVAVDIADALNYLHNSCNPPIIHCDLKPSNVLLGEDMTACIGDFGLAKLLLDPASHGAAAANTESTIGIRGTIGYVAPEYGTTGKVTVSGDVYSFGITLLEIFSGKAPTDGELREGLTLPEFVAGAFPDSIEEILDVALLLQAEEIDGAAPSTTWSEESEASVTVRDCLVSAIRVGLSCSRRAPYERMAMSVAADEMRLIRDACLRACGK</sequence>
<evidence type="ECO:0000256" key="7">
    <source>
        <dbReference type="ARBA" id="ARBA00022475"/>
    </source>
</evidence>
<evidence type="ECO:0000256" key="29">
    <source>
        <dbReference type="SAM" id="Phobius"/>
    </source>
</evidence>
<evidence type="ECO:0000256" key="17">
    <source>
        <dbReference type="ARBA" id="ARBA00022824"/>
    </source>
</evidence>
<dbReference type="Pfam" id="PF08263">
    <property type="entry name" value="LRRNT_2"/>
    <property type="match status" value="1"/>
</dbReference>
<dbReference type="eggNOG" id="ENOG502QTTB">
    <property type="taxonomic scope" value="Eukaryota"/>
</dbReference>
<comment type="function">
    <text evidence="25">Receptor kinase that detects X.oryzae pv. oryzae protein Ax21 to promote innate immunity. Following X.oryzae pv. oryzae protein Ax21 detection, undergoes cleavage, releasing the processed protein kinase Xa21 chain.</text>
</comment>
<dbReference type="GO" id="GO:0004674">
    <property type="term" value="F:protein serine/threonine kinase activity"/>
    <property type="evidence" value="ECO:0007669"/>
    <property type="project" value="UniProtKB-KW"/>
</dbReference>
<dbReference type="EC" id="2.7.11.1" evidence="6"/>
<dbReference type="Pfam" id="PF00560">
    <property type="entry name" value="LRR_1"/>
    <property type="match status" value="6"/>
</dbReference>
<keyword evidence="7" id="KW-1003">Cell membrane</keyword>
<keyword evidence="20 29" id="KW-0472">Membrane</keyword>
<evidence type="ECO:0000256" key="27">
    <source>
        <dbReference type="ARBA" id="ARBA00072040"/>
    </source>
</evidence>
<keyword evidence="17" id="KW-0256">Endoplasmic reticulum</keyword>
<comment type="cofactor">
    <cofactor evidence="2">
        <name>Mg(2+)</name>
        <dbReference type="ChEBI" id="CHEBI:18420"/>
    </cofactor>
</comment>
<comment type="catalytic activity">
    <reaction evidence="24">
        <text>L-seryl-[protein] + ATP = O-phospho-L-seryl-[protein] + ADP + H(+)</text>
        <dbReference type="Rhea" id="RHEA:17989"/>
        <dbReference type="Rhea" id="RHEA-COMP:9863"/>
        <dbReference type="Rhea" id="RHEA-COMP:11604"/>
        <dbReference type="ChEBI" id="CHEBI:15378"/>
        <dbReference type="ChEBI" id="CHEBI:29999"/>
        <dbReference type="ChEBI" id="CHEBI:30616"/>
        <dbReference type="ChEBI" id="CHEBI:83421"/>
        <dbReference type="ChEBI" id="CHEBI:456216"/>
        <dbReference type="EC" id="2.7.11.1"/>
    </reaction>
</comment>
<feature type="binding site" evidence="28">
    <location>
        <position position="764"/>
    </location>
    <ligand>
        <name>ATP</name>
        <dbReference type="ChEBI" id="CHEBI:30616"/>
    </ligand>
</feature>
<dbReference type="FunFam" id="3.80.10.10:FF:000095">
    <property type="entry name" value="LRR receptor-like serine/threonine-protein kinase GSO1"/>
    <property type="match status" value="1"/>
</dbReference>
<dbReference type="FunFam" id="1.10.510.10:FF:000358">
    <property type="entry name" value="Putative leucine-rich repeat receptor-like serine/threonine-protein kinase"/>
    <property type="match status" value="1"/>
</dbReference>
<feature type="domain" description="Protein kinase" evidence="31">
    <location>
        <begin position="727"/>
        <end position="1048"/>
    </location>
</feature>
<keyword evidence="11" id="KW-0808">Transferase</keyword>
<organism evidence="32">
    <name type="scientific">Oryza punctata</name>
    <name type="common">Red rice</name>
    <dbReference type="NCBI Taxonomy" id="4537"/>
    <lineage>
        <taxon>Eukaryota</taxon>
        <taxon>Viridiplantae</taxon>
        <taxon>Streptophyta</taxon>
        <taxon>Embryophyta</taxon>
        <taxon>Tracheophyta</taxon>
        <taxon>Spermatophyta</taxon>
        <taxon>Magnoliopsida</taxon>
        <taxon>Liliopsida</taxon>
        <taxon>Poales</taxon>
        <taxon>Poaceae</taxon>
        <taxon>BOP clade</taxon>
        <taxon>Oryzoideae</taxon>
        <taxon>Oryzeae</taxon>
        <taxon>Oryzinae</taxon>
        <taxon>Oryza</taxon>
    </lineage>
</organism>
<dbReference type="InterPro" id="IPR011009">
    <property type="entry name" value="Kinase-like_dom_sf"/>
</dbReference>
<dbReference type="InterPro" id="IPR008271">
    <property type="entry name" value="Ser/Thr_kinase_AS"/>
</dbReference>
<dbReference type="InterPro" id="IPR013210">
    <property type="entry name" value="LRR_N_plant-typ"/>
</dbReference>
<keyword evidence="19 29" id="KW-1133">Transmembrane helix</keyword>
<evidence type="ECO:0000256" key="23">
    <source>
        <dbReference type="ARBA" id="ARBA00047899"/>
    </source>
</evidence>
<evidence type="ECO:0000256" key="18">
    <source>
        <dbReference type="ARBA" id="ARBA00022840"/>
    </source>
</evidence>
<evidence type="ECO:0000256" key="9">
    <source>
        <dbReference type="ARBA" id="ARBA00022553"/>
    </source>
</evidence>
<keyword evidence="12 29" id="KW-0812">Transmembrane</keyword>
<dbReference type="PROSITE" id="PS00107">
    <property type="entry name" value="PROTEIN_KINASE_ATP"/>
    <property type="match status" value="1"/>
</dbReference>
<dbReference type="Pfam" id="PF13855">
    <property type="entry name" value="LRR_8"/>
    <property type="match status" value="2"/>
</dbReference>
<evidence type="ECO:0000256" key="24">
    <source>
        <dbReference type="ARBA" id="ARBA00048679"/>
    </source>
</evidence>
<keyword evidence="14" id="KW-0677">Repeat</keyword>
<keyword evidence="8" id="KW-0723">Serine/threonine-protein kinase</keyword>
<evidence type="ECO:0000313" key="32">
    <source>
        <dbReference type="EnsemblPlants" id="OPUNC06G21810.1"/>
    </source>
</evidence>
<evidence type="ECO:0000256" key="2">
    <source>
        <dbReference type="ARBA" id="ARBA00001946"/>
    </source>
</evidence>
<dbReference type="Gene3D" id="3.80.10.10">
    <property type="entry name" value="Ribonuclease Inhibitor"/>
    <property type="match status" value="4"/>
</dbReference>
<dbReference type="SMART" id="SM00220">
    <property type="entry name" value="S_TKc"/>
    <property type="match status" value="1"/>
</dbReference>
<dbReference type="PRINTS" id="PR00019">
    <property type="entry name" value="LEURICHRPT"/>
</dbReference>
<keyword evidence="13 30" id="KW-0732">Signal</keyword>
<dbReference type="SUPFAM" id="SSF52058">
    <property type="entry name" value="L domain-like"/>
    <property type="match status" value="2"/>
</dbReference>
<dbReference type="GO" id="GO:0005524">
    <property type="term" value="F:ATP binding"/>
    <property type="evidence" value="ECO:0007669"/>
    <property type="project" value="UniProtKB-UniRule"/>
</dbReference>
<dbReference type="Gene3D" id="3.30.200.20">
    <property type="entry name" value="Phosphorylase Kinase, domain 1"/>
    <property type="match status" value="1"/>
</dbReference>
<evidence type="ECO:0000256" key="8">
    <source>
        <dbReference type="ARBA" id="ARBA00022527"/>
    </source>
</evidence>
<dbReference type="SMART" id="SM00369">
    <property type="entry name" value="LRR_TYP"/>
    <property type="match status" value="8"/>
</dbReference>
<feature type="chain" id="PRO_5002366447" description="Receptor kinase-like protein Xa21" evidence="30">
    <location>
        <begin position="22"/>
        <end position="1059"/>
    </location>
</feature>
<dbReference type="EnsemblPlants" id="OPUNC06G21810.1">
    <property type="protein sequence ID" value="OPUNC06G21810.1"/>
    <property type="gene ID" value="OPUNC06G21810"/>
</dbReference>
<evidence type="ECO:0000256" key="19">
    <source>
        <dbReference type="ARBA" id="ARBA00022989"/>
    </source>
</evidence>
<dbReference type="FunFam" id="3.80.10.10:FF:000233">
    <property type="entry name" value="Leucine-rich repeat receptor-like protein kinase TDR"/>
    <property type="match status" value="1"/>
</dbReference>
<evidence type="ECO:0000256" key="10">
    <source>
        <dbReference type="ARBA" id="ARBA00022614"/>
    </source>
</evidence>
<dbReference type="GO" id="GO:0005886">
    <property type="term" value="C:plasma membrane"/>
    <property type="evidence" value="ECO:0007669"/>
    <property type="project" value="UniProtKB-SubCell"/>
</dbReference>
<dbReference type="STRING" id="4537.A0A0E0LEF9"/>
<dbReference type="Gene3D" id="1.10.510.10">
    <property type="entry name" value="Transferase(Phosphotransferase) domain 1"/>
    <property type="match status" value="1"/>
</dbReference>
<evidence type="ECO:0000313" key="33">
    <source>
        <dbReference type="Proteomes" id="UP000026962"/>
    </source>
</evidence>
<reference evidence="32" key="2">
    <citation type="submission" date="2018-05" db="EMBL/GenBank/DDBJ databases">
        <title>OpunRS2 (Oryza punctata Reference Sequence Version 2).</title>
        <authorList>
            <person name="Zhang J."/>
            <person name="Kudrna D."/>
            <person name="Lee S."/>
            <person name="Talag J."/>
            <person name="Welchert J."/>
            <person name="Wing R.A."/>
        </authorList>
    </citation>
    <scope>NUCLEOTIDE SEQUENCE [LARGE SCALE GENOMIC DNA]</scope>
</reference>
<keyword evidence="21" id="KW-0675">Receptor</keyword>
<comment type="subcellular location">
    <subcellularLocation>
        <location evidence="3">Cell membrane</location>
        <topology evidence="3">Single-pass membrane protein</topology>
    </subcellularLocation>
    <subcellularLocation>
        <location evidence="4">Endoplasmic reticulum membrane</location>
        <topology evidence="4">Single-pass membrane protein</topology>
    </subcellularLocation>
</comment>
<accession>A0A0E0LEF9</accession>
<evidence type="ECO:0000259" key="31">
    <source>
        <dbReference type="PROSITE" id="PS50011"/>
    </source>
</evidence>
<dbReference type="AlphaFoldDB" id="A0A0E0LEF9"/>
<evidence type="ECO:0000256" key="11">
    <source>
        <dbReference type="ARBA" id="ARBA00022679"/>
    </source>
</evidence>
<evidence type="ECO:0000256" key="25">
    <source>
        <dbReference type="ARBA" id="ARBA00054320"/>
    </source>
</evidence>
<dbReference type="PANTHER" id="PTHR27008:SF493">
    <property type="entry name" value="OS06G0667000 PROTEIN"/>
    <property type="match status" value="1"/>
</dbReference>
<dbReference type="PROSITE" id="PS50011">
    <property type="entry name" value="PROTEIN_KINASE_DOM"/>
    <property type="match status" value="1"/>
</dbReference>
<evidence type="ECO:0000256" key="1">
    <source>
        <dbReference type="ARBA" id="ARBA00001936"/>
    </source>
</evidence>
<comment type="cofactor">
    <cofactor evidence="1">
        <name>Mn(2+)</name>
        <dbReference type="ChEBI" id="CHEBI:29035"/>
    </cofactor>
</comment>
<dbReference type="FunFam" id="3.30.200.20:FF:000432">
    <property type="entry name" value="LRR receptor-like serine/threonine-protein kinase EFR"/>
    <property type="match status" value="1"/>
</dbReference>
<evidence type="ECO:0000256" key="3">
    <source>
        <dbReference type="ARBA" id="ARBA00004162"/>
    </source>
</evidence>